<dbReference type="EMBL" id="CAJOBB010024736">
    <property type="protein sequence ID" value="CAF4403008.1"/>
    <property type="molecule type" value="Genomic_DNA"/>
</dbReference>
<accession>A0A820P5P6</accession>
<protein>
    <submittedName>
        <fullName evidence="1">Uncharacterized protein</fullName>
    </submittedName>
</protein>
<reference evidence="1" key="1">
    <citation type="submission" date="2021-02" db="EMBL/GenBank/DDBJ databases">
        <authorList>
            <person name="Nowell W R."/>
        </authorList>
    </citation>
    <scope>NUCLEOTIDE SEQUENCE</scope>
</reference>
<proteinExistence type="predicted"/>
<dbReference type="Proteomes" id="UP000663868">
    <property type="component" value="Unassembled WGS sequence"/>
</dbReference>
<gene>
    <name evidence="1" type="ORF">KXQ929_LOCUS51134</name>
</gene>
<sequence>LHLTKPVHIVEETYQEKEGILSATGRPASFQNLLDAKTITVHVTVNVTFDLKAKDRQHKKDEKKK</sequence>
<evidence type="ECO:0000313" key="2">
    <source>
        <dbReference type="Proteomes" id="UP000663868"/>
    </source>
</evidence>
<organism evidence="1 2">
    <name type="scientific">Adineta steineri</name>
    <dbReference type="NCBI Taxonomy" id="433720"/>
    <lineage>
        <taxon>Eukaryota</taxon>
        <taxon>Metazoa</taxon>
        <taxon>Spiralia</taxon>
        <taxon>Gnathifera</taxon>
        <taxon>Rotifera</taxon>
        <taxon>Eurotatoria</taxon>
        <taxon>Bdelloidea</taxon>
        <taxon>Adinetida</taxon>
        <taxon>Adinetidae</taxon>
        <taxon>Adineta</taxon>
    </lineage>
</organism>
<evidence type="ECO:0000313" key="1">
    <source>
        <dbReference type="EMBL" id="CAF4403008.1"/>
    </source>
</evidence>
<feature type="non-terminal residue" evidence="1">
    <location>
        <position position="1"/>
    </location>
</feature>
<dbReference type="AlphaFoldDB" id="A0A820P5P6"/>
<comment type="caution">
    <text evidence="1">The sequence shown here is derived from an EMBL/GenBank/DDBJ whole genome shotgun (WGS) entry which is preliminary data.</text>
</comment>
<name>A0A820P5P6_9BILA</name>